<evidence type="ECO:0000313" key="3">
    <source>
        <dbReference type="Proteomes" id="UP000298327"/>
    </source>
</evidence>
<dbReference type="EMBL" id="SEOQ01000900">
    <property type="protein sequence ID" value="TFY55609.1"/>
    <property type="molecule type" value="Genomic_DNA"/>
</dbReference>
<sequence length="224" mass="25242">GGQAPVEPAHLQSHSHEALHDLEQEIQELNALPGPAEIEVLTEVYAALADGAVSIEFPDDPKSWKEAMASDKREQWIGGATEELQSLKDLNVYKLVPRDTVPRDRKILKGRLLCTRKRDEAGVVKRHKVRFVCKGFEQVFGQDYNKTTAPTARMESFRALLQIAAARDWDARQFDVKTAFLYGILPEEEAQYMEQPEGFEEPGKEDWVWLLQKGLLPVEGLSGS</sequence>
<protein>
    <recommendedName>
        <fullName evidence="1">Reverse transcriptase Ty1/copia-type domain-containing protein</fullName>
    </recommendedName>
</protein>
<keyword evidence="3" id="KW-1185">Reference proteome</keyword>
<reference evidence="2 3" key="1">
    <citation type="submission" date="2019-02" db="EMBL/GenBank/DDBJ databases">
        <title>Genome sequencing of the rare red list fungi Dentipellis fragilis.</title>
        <authorList>
            <person name="Buettner E."/>
            <person name="Kellner H."/>
        </authorList>
    </citation>
    <scope>NUCLEOTIDE SEQUENCE [LARGE SCALE GENOMIC DNA]</scope>
    <source>
        <strain evidence="2 3">DSM 105465</strain>
    </source>
</reference>
<dbReference type="Proteomes" id="UP000298327">
    <property type="component" value="Unassembled WGS sequence"/>
</dbReference>
<comment type="caution">
    <text evidence="2">The sequence shown here is derived from an EMBL/GenBank/DDBJ whole genome shotgun (WGS) entry which is preliminary data.</text>
</comment>
<organism evidence="2 3">
    <name type="scientific">Dentipellis fragilis</name>
    <dbReference type="NCBI Taxonomy" id="205917"/>
    <lineage>
        <taxon>Eukaryota</taxon>
        <taxon>Fungi</taxon>
        <taxon>Dikarya</taxon>
        <taxon>Basidiomycota</taxon>
        <taxon>Agaricomycotina</taxon>
        <taxon>Agaricomycetes</taxon>
        <taxon>Russulales</taxon>
        <taxon>Hericiaceae</taxon>
        <taxon>Dentipellis</taxon>
    </lineage>
</organism>
<feature type="domain" description="Reverse transcriptase Ty1/copia-type" evidence="1">
    <location>
        <begin position="91"/>
        <end position="215"/>
    </location>
</feature>
<dbReference type="AlphaFoldDB" id="A0A4Y9Y4B1"/>
<dbReference type="STRING" id="205917.A0A4Y9Y4B1"/>
<dbReference type="InterPro" id="IPR013103">
    <property type="entry name" value="RVT_2"/>
</dbReference>
<proteinExistence type="predicted"/>
<dbReference type="Pfam" id="PF07727">
    <property type="entry name" value="RVT_2"/>
    <property type="match status" value="1"/>
</dbReference>
<name>A0A4Y9Y4B1_9AGAM</name>
<feature type="non-terminal residue" evidence="2">
    <location>
        <position position="1"/>
    </location>
</feature>
<dbReference type="OrthoDB" id="3208215at2759"/>
<evidence type="ECO:0000259" key="1">
    <source>
        <dbReference type="Pfam" id="PF07727"/>
    </source>
</evidence>
<evidence type="ECO:0000313" key="2">
    <source>
        <dbReference type="EMBL" id="TFY55609.1"/>
    </source>
</evidence>
<accession>A0A4Y9Y4B1</accession>
<gene>
    <name evidence="2" type="ORF">EVG20_g9260</name>
</gene>